<keyword evidence="2 3" id="KW-0802">TPR repeat</keyword>
<dbReference type="InterPro" id="IPR011990">
    <property type="entry name" value="TPR-like_helical_dom_sf"/>
</dbReference>
<evidence type="ECO:0000313" key="6">
    <source>
        <dbReference type="Proteomes" id="UP001242480"/>
    </source>
</evidence>
<evidence type="ECO:0000256" key="2">
    <source>
        <dbReference type="ARBA" id="ARBA00022803"/>
    </source>
</evidence>
<name>A0ABU0JLG9_9HYPH</name>
<dbReference type="PROSITE" id="PS50005">
    <property type="entry name" value="TPR"/>
    <property type="match status" value="2"/>
</dbReference>
<dbReference type="SMART" id="SM00028">
    <property type="entry name" value="TPR"/>
    <property type="match status" value="3"/>
</dbReference>
<dbReference type="RefSeq" id="WP_307285882.1">
    <property type="nucleotide sequence ID" value="NZ_JAUSVX010000030.1"/>
</dbReference>
<reference evidence="5 6" key="1">
    <citation type="submission" date="2023-07" db="EMBL/GenBank/DDBJ databases">
        <title>Genomic Encyclopedia of Type Strains, Phase IV (KMG-IV): sequencing the most valuable type-strain genomes for metagenomic binning, comparative biology and taxonomic classification.</title>
        <authorList>
            <person name="Goeker M."/>
        </authorList>
    </citation>
    <scope>NUCLEOTIDE SEQUENCE [LARGE SCALE GENOMIC DNA]</scope>
    <source>
        <strain evidence="5 6">DSM 19619</strain>
    </source>
</reference>
<dbReference type="SUPFAM" id="SSF48452">
    <property type="entry name" value="TPR-like"/>
    <property type="match status" value="1"/>
</dbReference>
<dbReference type="InterPro" id="IPR019734">
    <property type="entry name" value="TPR_rpt"/>
</dbReference>
<evidence type="ECO:0000256" key="1">
    <source>
        <dbReference type="ARBA" id="ARBA00022737"/>
    </source>
</evidence>
<feature type="repeat" description="TPR" evidence="3">
    <location>
        <begin position="128"/>
        <end position="161"/>
    </location>
</feature>
<gene>
    <name evidence="5" type="ORF">QO011_008160</name>
</gene>
<dbReference type="PANTHER" id="PTHR44858:SF1">
    <property type="entry name" value="UDP-N-ACETYLGLUCOSAMINE--PEPTIDE N-ACETYLGLUCOSAMINYLTRANSFERASE SPINDLY-RELATED"/>
    <property type="match status" value="1"/>
</dbReference>
<keyword evidence="4" id="KW-0732">Signal</keyword>
<keyword evidence="1" id="KW-0677">Repeat</keyword>
<feature type="chain" id="PRO_5046588697" evidence="4">
    <location>
        <begin position="17"/>
        <end position="180"/>
    </location>
</feature>
<dbReference type="PANTHER" id="PTHR44858">
    <property type="entry name" value="TETRATRICOPEPTIDE REPEAT PROTEIN 6"/>
    <property type="match status" value="1"/>
</dbReference>
<dbReference type="Gene3D" id="1.25.40.10">
    <property type="entry name" value="Tetratricopeptide repeat domain"/>
    <property type="match status" value="1"/>
</dbReference>
<sequence length="180" mass="19706">MLALLVGLAVIAPALAEVKPSAKVLDELYDRLAKAKTDAEAQGISGAIQRVQIRSGSDTADLLMSRAMTAFQAGNDDLAIDLLSAVIRLSPDFTEAWNRRATVYYRKNDYARAMADIAETLKRDPRHVGAWAGLGMILRETGDKKRAYAAFQKALAVNPHLTEVRKAVDDLRPEVEGRDI</sequence>
<feature type="signal peptide" evidence="4">
    <location>
        <begin position="1"/>
        <end position="16"/>
    </location>
</feature>
<accession>A0ABU0JLG9</accession>
<evidence type="ECO:0000256" key="3">
    <source>
        <dbReference type="PROSITE-ProRule" id="PRU00339"/>
    </source>
</evidence>
<protein>
    <submittedName>
        <fullName evidence="5">Tfp pilus assembly protein PilF</fullName>
    </submittedName>
</protein>
<dbReference type="InterPro" id="IPR050498">
    <property type="entry name" value="Ycf3"/>
</dbReference>
<dbReference type="Proteomes" id="UP001242480">
    <property type="component" value="Unassembled WGS sequence"/>
</dbReference>
<feature type="repeat" description="TPR" evidence="3">
    <location>
        <begin position="94"/>
        <end position="127"/>
    </location>
</feature>
<comment type="caution">
    <text evidence="5">The sequence shown here is derived from an EMBL/GenBank/DDBJ whole genome shotgun (WGS) entry which is preliminary data.</text>
</comment>
<evidence type="ECO:0000256" key="4">
    <source>
        <dbReference type="SAM" id="SignalP"/>
    </source>
</evidence>
<dbReference type="EMBL" id="JAUSVX010000030">
    <property type="protein sequence ID" value="MDQ0475118.1"/>
    <property type="molecule type" value="Genomic_DNA"/>
</dbReference>
<dbReference type="Pfam" id="PF13432">
    <property type="entry name" value="TPR_16"/>
    <property type="match status" value="2"/>
</dbReference>
<organism evidence="5 6">
    <name type="scientific">Labrys wisconsinensis</name>
    <dbReference type="NCBI Taxonomy" id="425677"/>
    <lineage>
        <taxon>Bacteria</taxon>
        <taxon>Pseudomonadati</taxon>
        <taxon>Pseudomonadota</taxon>
        <taxon>Alphaproteobacteria</taxon>
        <taxon>Hyphomicrobiales</taxon>
        <taxon>Xanthobacteraceae</taxon>
        <taxon>Labrys</taxon>
    </lineage>
</organism>
<evidence type="ECO:0000313" key="5">
    <source>
        <dbReference type="EMBL" id="MDQ0475118.1"/>
    </source>
</evidence>
<keyword evidence="6" id="KW-1185">Reference proteome</keyword>
<proteinExistence type="predicted"/>